<evidence type="ECO:0000259" key="1">
    <source>
        <dbReference type="Pfam" id="PF03869"/>
    </source>
</evidence>
<dbReference type="PATRIC" id="fig|316.110.peg.3910"/>
<evidence type="ECO:0000313" key="3">
    <source>
        <dbReference type="Proteomes" id="UP000032439"/>
    </source>
</evidence>
<dbReference type="Gene3D" id="1.10.1220.10">
    <property type="entry name" value="Met repressor-like"/>
    <property type="match status" value="1"/>
</dbReference>
<proteinExistence type="predicted"/>
<dbReference type="RefSeq" id="WP_044316572.1">
    <property type="nucleotide sequence ID" value="NZ_JBITTV010000002.1"/>
</dbReference>
<sequence>MSRTDPQFKLRMPAALRAQVEQSAWAARRSLNAEIVICLESSFAHVASSTNVQERSA</sequence>
<dbReference type="InterPro" id="IPR013321">
    <property type="entry name" value="Arc_rbn_hlx_hlx"/>
</dbReference>
<feature type="domain" description="Arc-like DNA binding" evidence="1">
    <location>
        <begin position="2"/>
        <end position="44"/>
    </location>
</feature>
<dbReference type="InterPro" id="IPR010985">
    <property type="entry name" value="Ribbon_hlx_hlx"/>
</dbReference>
<gene>
    <name evidence="2" type="ORF">LO50_23645</name>
</gene>
<dbReference type="Proteomes" id="UP000032439">
    <property type="component" value="Unassembled WGS sequence"/>
</dbReference>
<reference evidence="2 3" key="1">
    <citation type="submission" date="2014-11" db="EMBL/GenBank/DDBJ databases">
        <title>Genomics and ecophysiology of heterotrophic nitrogen fixing bacteria isolated from estuarine surface water.</title>
        <authorList>
            <person name="Bentzon-Tilia M."/>
            <person name="Severin I."/>
            <person name="Hansen L.H."/>
            <person name="Riemann L."/>
        </authorList>
    </citation>
    <scope>NUCLEOTIDE SEQUENCE [LARGE SCALE GENOMIC DNA]</scope>
    <source>
        <strain evidence="2 3">BAL361</strain>
    </source>
</reference>
<name>A0A0D7DV55_STUST</name>
<dbReference type="SUPFAM" id="SSF47598">
    <property type="entry name" value="Ribbon-helix-helix"/>
    <property type="match status" value="1"/>
</dbReference>
<evidence type="ECO:0000313" key="2">
    <source>
        <dbReference type="EMBL" id="KIZ32499.1"/>
    </source>
</evidence>
<dbReference type="EMBL" id="JXXD01000391">
    <property type="protein sequence ID" value="KIZ32499.1"/>
    <property type="molecule type" value="Genomic_DNA"/>
</dbReference>
<dbReference type="GO" id="GO:0006355">
    <property type="term" value="P:regulation of DNA-templated transcription"/>
    <property type="evidence" value="ECO:0007669"/>
    <property type="project" value="InterPro"/>
</dbReference>
<accession>A0A0D7DV55</accession>
<organism evidence="2 3">
    <name type="scientific">Stutzerimonas stutzeri</name>
    <name type="common">Pseudomonas stutzeri</name>
    <dbReference type="NCBI Taxonomy" id="316"/>
    <lineage>
        <taxon>Bacteria</taxon>
        <taxon>Pseudomonadati</taxon>
        <taxon>Pseudomonadota</taxon>
        <taxon>Gammaproteobacteria</taxon>
        <taxon>Pseudomonadales</taxon>
        <taxon>Pseudomonadaceae</taxon>
        <taxon>Stutzerimonas</taxon>
    </lineage>
</organism>
<comment type="caution">
    <text evidence="2">The sequence shown here is derived from an EMBL/GenBank/DDBJ whole genome shotgun (WGS) entry which is preliminary data.</text>
</comment>
<protein>
    <submittedName>
        <fullName evidence="2">Regulatory protein</fullName>
    </submittedName>
</protein>
<dbReference type="InterPro" id="IPR005569">
    <property type="entry name" value="Arc_DNA-bd_dom"/>
</dbReference>
<dbReference type="Pfam" id="PF03869">
    <property type="entry name" value="Arc"/>
    <property type="match status" value="1"/>
</dbReference>
<dbReference type="GO" id="GO:0003677">
    <property type="term" value="F:DNA binding"/>
    <property type="evidence" value="ECO:0007669"/>
    <property type="project" value="InterPro"/>
</dbReference>
<dbReference type="AlphaFoldDB" id="A0A0D7DV55"/>